<evidence type="ECO:0000256" key="7">
    <source>
        <dbReference type="SAM" id="MobiDB-lite"/>
    </source>
</evidence>
<dbReference type="EMBL" id="JAYWIO010000003">
    <property type="protein sequence ID" value="KAK7276050.1"/>
    <property type="molecule type" value="Genomic_DNA"/>
</dbReference>
<reference evidence="8 9" key="1">
    <citation type="submission" date="2024-01" db="EMBL/GenBank/DDBJ databases">
        <title>The genomes of 5 underutilized Papilionoideae crops provide insights into root nodulation and disease resistanc.</title>
        <authorList>
            <person name="Yuan L."/>
        </authorList>
    </citation>
    <scope>NUCLEOTIDE SEQUENCE [LARGE SCALE GENOMIC DNA]</scope>
    <source>
        <strain evidence="8">ZHUSHIDOU_FW_LH</strain>
        <tissue evidence="8">Leaf</tissue>
    </source>
</reference>
<dbReference type="Proteomes" id="UP001372338">
    <property type="component" value="Unassembled WGS sequence"/>
</dbReference>
<dbReference type="InterPro" id="IPR040353">
    <property type="entry name" value="FLX/FLX-like"/>
</dbReference>
<evidence type="ECO:0000313" key="8">
    <source>
        <dbReference type="EMBL" id="KAK7276050.1"/>
    </source>
</evidence>
<gene>
    <name evidence="8" type="ORF">RIF29_17181</name>
</gene>
<evidence type="ECO:0000256" key="4">
    <source>
        <dbReference type="ARBA" id="ARBA00023054"/>
    </source>
</evidence>
<proteinExistence type="inferred from homology"/>
<evidence type="ECO:0000313" key="9">
    <source>
        <dbReference type="Proteomes" id="UP001372338"/>
    </source>
</evidence>
<accession>A0AAN9FHR3</accession>
<keyword evidence="2" id="KW-0217">Developmental protein</keyword>
<feature type="coiled-coil region" evidence="6">
    <location>
        <begin position="111"/>
        <end position="152"/>
    </location>
</feature>
<keyword evidence="9" id="KW-1185">Reference proteome</keyword>
<evidence type="ECO:0000256" key="6">
    <source>
        <dbReference type="SAM" id="Coils"/>
    </source>
</evidence>
<comment type="similarity">
    <text evidence="1">Belongs to the FLX family.</text>
</comment>
<feature type="coiled-coil region" evidence="6">
    <location>
        <begin position="198"/>
        <end position="225"/>
    </location>
</feature>
<dbReference type="GO" id="GO:0009908">
    <property type="term" value="P:flower development"/>
    <property type="evidence" value="ECO:0007669"/>
    <property type="project" value="UniProtKB-KW"/>
</dbReference>
<evidence type="ECO:0008006" key="10">
    <source>
        <dbReference type="Google" id="ProtNLM"/>
    </source>
</evidence>
<dbReference type="GO" id="GO:0030154">
    <property type="term" value="P:cell differentiation"/>
    <property type="evidence" value="ECO:0007669"/>
    <property type="project" value="UniProtKB-KW"/>
</dbReference>
<organism evidence="8 9">
    <name type="scientific">Crotalaria pallida</name>
    <name type="common">Smooth rattlebox</name>
    <name type="synonym">Crotalaria striata</name>
    <dbReference type="NCBI Taxonomy" id="3830"/>
    <lineage>
        <taxon>Eukaryota</taxon>
        <taxon>Viridiplantae</taxon>
        <taxon>Streptophyta</taxon>
        <taxon>Embryophyta</taxon>
        <taxon>Tracheophyta</taxon>
        <taxon>Spermatophyta</taxon>
        <taxon>Magnoliopsida</taxon>
        <taxon>eudicotyledons</taxon>
        <taxon>Gunneridae</taxon>
        <taxon>Pentapetalae</taxon>
        <taxon>rosids</taxon>
        <taxon>fabids</taxon>
        <taxon>Fabales</taxon>
        <taxon>Fabaceae</taxon>
        <taxon>Papilionoideae</taxon>
        <taxon>50 kb inversion clade</taxon>
        <taxon>genistoids sensu lato</taxon>
        <taxon>core genistoids</taxon>
        <taxon>Crotalarieae</taxon>
        <taxon>Crotalaria</taxon>
    </lineage>
</organism>
<name>A0AAN9FHR3_CROPI</name>
<keyword evidence="4 6" id="KW-0175">Coiled coil</keyword>
<evidence type="ECO:0000256" key="5">
    <source>
        <dbReference type="ARBA" id="ARBA00023089"/>
    </source>
</evidence>
<dbReference type="PANTHER" id="PTHR33405">
    <property type="entry name" value="PROTEIN FLX-LIKE 2"/>
    <property type="match status" value="1"/>
</dbReference>
<comment type="caution">
    <text evidence="8">The sequence shown here is derived from an EMBL/GenBank/DDBJ whole genome shotgun (WGS) entry which is preliminary data.</text>
</comment>
<protein>
    <recommendedName>
        <fullName evidence="10">Protein FLC EXPRESSOR</fullName>
    </recommendedName>
</protein>
<evidence type="ECO:0000256" key="2">
    <source>
        <dbReference type="ARBA" id="ARBA00022473"/>
    </source>
</evidence>
<feature type="region of interest" description="Disordered" evidence="7">
    <location>
        <begin position="1"/>
        <end position="27"/>
    </location>
</feature>
<keyword evidence="5" id="KW-0287">Flowering</keyword>
<evidence type="ECO:0000256" key="1">
    <source>
        <dbReference type="ARBA" id="ARBA00005405"/>
    </source>
</evidence>
<dbReference type="AlphaFoldDB" id="A0AAN9FHR3"/>
<dbReference type="PANTHER" id="PTHR33405:SF17">
    <property type="entry name" value="PROTEIN FLC EXPRESSOR"/>
    <property type="match status" value="1"/>
</dbReference>
<keyword evidence="3" id="KW-0221">Differentiation</keyword>
<evidence type="ECO:0000256" key="3">
    <source>
        <dbReference type="ARBA" id="ARBA00022782"/>
    </source>
</evidence>
<sequence>MAGRRQLTRHDEPRLPPHRLPHSSSSAAARAFPIAALEERIHSHNREIQSLLVDNQRLAATHVSLKQDLALTQQDLRRLSAAAADVKADRDAEVRGIYEKSLKMDAEVRAIDAMSSELDQVRADVRELGQQRKELEMQLESIEDEIAKVRGEAQAVPAIKADIEAMRHENQRGRNAIELEKRMHASNLEHRRVMDNNMIIMTHEVEKLRFELANAEKRARAAAAANLSPGYHSNFDNHEMGYGGVPYPPDSYSMHLIQAGVDARHRHASGETLHHPYDLQHTQPPR</sequence>